<keyword evidence="3" id="KW-1185">Reference proteome</keyword>
<sequence>MNSTKNKNKPKNRFTICCLCLNSSSSEIELNRSINDDEAYDYVVEKLAIKKVPISLFATDEDLAEIQKIKTSHNTDYPFTAKDKKSAMIFSSCYAKIKSSNSKSNHKIKEINTKNNNQQQRNQLDVIHKAPNYKNVESSKESFEDDAGNASAEYKKSHEFPVSVEVHSEPSVKTETKKFFKLSPELHETLQELGSKPKPTGHPGVVPRVIPRPTNQISVVNPISVAKPVFESIYKPPPQTSSSDVNAVDMPRTLSFHKKILRRLFPSTEEASINHNETETSPESKTTESNDLSTILSSFANKSSTNQKWKIIIKD</sequence>
<feature type="compositionally biased region" description="Low complexity" evidence="1">
    <location>
        <begin position="279"/>
        <end position="289"/>
    </location>
</feature>
<protein>
    <submittedName>
        <fullName evidence="2">Uncharacterized protein</fullName>
    </submittedName>
</protein>
<reference evidence="2 3" key="1">
    <citation type="journal article" date="2024" name="BMC Genomics">
        <title>De novo assembly and annotation of Popillia japonica's genome with initial clues to its potential as an invasive pest.</title>
        <authorList>
            <person name="Cucini C."/>
            <person name="Boschi S."/>
            <person name="Funari R."/>
            <person name="Cardaioli E."/>
            <person name="Iannotti N."/>
            <person name="Marturano G."/>
            <person name="Paoli F."/>
            <person name="Bruttini M."/>
            <person name="Carapelli A."/>
            <person name="Frati F."/>
            <person name="Nardi F."/>
        </authorList>
    </citation>
    <scope>NUCLEOTIDE SEQUENCE [LARGE SCALE GENOMIC DNA]</scope>
    <source>
        <strain evidence="2">DMR45628</strain>
    </source>
</reference>
<comment type="caution">
    <text evidence="2">The sequence shown here is derived from an EMBL/GenBank/DDBJ whole genome shotgun (WGS) entry which is preliminary data.</text>
</comment>
<gene>
    <name evidence="2" type="ORF">QE152_g7536</name>
</gene>
<evidence type="ECO:0000313" key="2">
    <source>
        <dbReference type="EMBL" id="KAK9744722.1"/>
    </source>
</evidence>
<dbReference type="Proteomes" id="UP001458880">
    <property type="component" value="Unassembled WGS sequence"/>
</dbReference>
<proteinExistence type="predicted"/>
<evidence type="ECO:0000256" key="1">
    <source>
        <dbReference type="SAM" id="MobiDB-lite"/>
    </source>
</evidence>
<name>A0AAW1MA71_POPJA</name>
<evidence type="ECO:0000313" key="3">
    <source>
        <dbReference type="Proteomes" id="UP001458880"/>
    </source>
</evidence>
<dbReference type="AlphaFoldDB" id="A0AAW1MA71"/>
<feature type="region of interest" description="Disordered" evidence="1">
    <location>
        <begin position="267"/>
        <end position="291"/>
    </location>
</feature>
<dbReference type="EMBL" id="JASPKY010000055">
    <property type="protein sequence ID" value="KAK9744722.1"/>
    <property type="molecule type" value="Genomic_DNA"/>
</dbReference>
<accession>A0AAW1MA71</accession>
<organism evidence="2 3">
    <name type="scientific">Popillia japonica</name>
    <name type="common">Japanese beetle</name>
    <dbReference type="NCBI Taxonomy" id="7064"/>
    <lineage>
        <taxon>Eukaryota</taxon>
        <taxon>Metazoa</taxon>
        <taxon>Ecdysozoa</taxon>
        <taxon>Arthropoda</taxon>
        <taxon>Hexapoda</taxon>
        <taxon>Insecta</taxon>
        <taxon>Pterygota</taxon>
        <taxon>Neoptera</taxon>
        <taxon>Endopterygota</taxon>
        <taxon>Coleoptera</taxon>
        <taxon>Polyphaga</taxon>
        <taxon>Scarabaeiformia</taxon>
        <taxon>Scarabaeidae</taxon>
        <taxon>Rutelinae</taxon>
        <taxon>Popillia</taxon>
    </lineage>
</organism>